<dbReference type="EMBL" id="JBHTCO010000041">
    <property type="protein sequence ID" value="MFC7394969.1"/>
    <property type="molecule type" value="Genomic_DNA"/>
</dbReference>
<dbReference type="CDD" id="cd03214">
    <property type="entry name" value="ABC_Iron-Siderophores_B12_Hemin"/>
    <property type="match status" value="1"/>
</dbReference>
<dbReference type="InterPro" id="IPR003593">
    <property type="entry name" value="AAA+_ATPase"/>
</dbReference>
<keyword evidence="8" id="KW-0406">Ion transport</keyword>
<evidence type="ECO:0000256" key="5">
    <source>
        <dbReference type="ARBA" id="ARBA00022741"/>
    </source>
</evidence>
<dbReference type="PROSITE" id="PS50893">
    <property type="entry name" value="ABC_TRANSPORTER_2"/>
    <property type="match status" value="1"/>
</dbReference>
<evidence type="ECO:0000256" key="6">
    <source>
        <dbReference type="ARBA" id="ARBA00022840"/>
    </source>
</evidence>
<evidence type="ECO:0000256" key="7">
    <source>
        <dbReference type="ARBA" id="ARBA00023004"/>
    </source>
</evidence>
<comment type="caution">
    <text evidence="11">The sequence shown here is derived from an EMBL/GenBank/DDBJ whole genome shotgun (WGS) entry which is preliminary data.</text>
</comment>
<keyword evidence="5" id="KW-0547">Nucleotide-binding</keyword>
<evidence type="ECO:0000256" key="1">
    <source>
        <dbReference type="ARBA" id="ARBA00004202"/>
    </source>
</evidence>
<evidence type="ECO:0000313" key="12">
    <source>
        <dbReference type="Proteomes" id="UP001596505"/>
    </source>
</evidence>
<dbReference type="PROSITE" id="PS00211">
    <property type="entry name" value="ABC_TRANSPORTER_1"/>
    <property type="match status" value="1"/>
</dbReference>
<evidence type="ECO:0000256" key="9">
    <source>
        <dbReference type="ARBA" id="ARBA00023136"/>
    </source>
</evidence>
<keyword evidence="12" id="KW-1185">Reference proteome</keyword>
<gene>
    <name evidence="11" type="ORF">ACFQRG_18825</name>
</gene>
<dbReference type="SUPFAM" id="SSF52540">
    <property type="entry name" value="P-loop containing nucleoside triphosphate hydrolases"/>
    <property type="match status" value="1"/>
</dbReference>
<dbReference type="GO" id="GO:0005524">
    <property type="term" value="F:ATP binding"/>
    <property type="evidence" value="ECO:0007669"/>
    <property type="project" value="UniProtKB-KW"/>
</dbReference>
<dbReference type="InterPro" id="IPR017871">
    <property type="entry name" value="ABC_transporter-like_CS"/>
</dbReference>
<reference evidence="12" key="1">
    <citation type="journal article" date="2019" name="Int. J. Syst. Evol. Microbiol.">
        <title>The Global Catalogue of Microorganisms (GCM) 10K type strain sequencing project: providing services to taxonomists for standard genome sequencing and annotation.</title>
        <authorList>
            <consortium name="The Broad Institute Genomics Platform"/>
            <consortium name="The Broad Institute Genome Sequencing Center for Infectious Disease"/>
            <person name="Wu L."/>
            <person name="Ma J."/>
        </authorList>
    </citation>
    <scope>NUCLEOTIDE SEQUENCE [LARGE SCALE GENOMIC DNA]</scope>
    <source>
        <strain evidence="12">CGMCC 1.16305</strain>
    </source>
</reference>
<dbReference type="Proteomes" id="UP001596505">
    <property type="component" value="Unassembled WGS sequence"/>
</dbReference>
<protein>
    <submittedName>
        <fullName evidence="11">ABC transporter ATP-binding protein</fullName>
    </submittedName>
</protein>
<keyword evidence="9" id="KW-0472">Membrane</keyword>
<evidence type="ECO:0000313" key="11">
    <source>
        <dbReference type="EMBL" id="MFC7394969.1"/>
    </source>
</evidence>
<dbReference type="PANTHER" id="PTHR42771">
    <property type="entry name" value="IRON(3+)-HYDROXAMATE IMPORT ATP-BINDING PROTEIN FHUC"/>
    <property type="match status" value="1"/>
</dbReference>
<comment type="subcellular location">
    <subcellularLocation>
        <location evidence="1">Cell membrane</location>
        <topology evidence="1">Peripheral membrane protein</topology>
    </subcellularLocation>
</comment>
<sequence>MSISAKGISTGYGDQLIIKDLSLEIPKRAITTIIGPNGCGKSTFLKTIARILQPKNGAIYLDGKAIHKEPTKEIAKQMAILPQNPEAPNGLTVRELVSYGRFPHQRGFGRLKKEDKDAIQWALSITNTLEFAEKPVESLSGGQRQRVWIAMALAQETELLLLDEPTTFLDMAHQLEVLKLLKQLNIEEQRTIIMVIHDLNLAARFSDYMIAMNSGALVAEGTCRDIMTKETLRKVFDIDAYIINDPQYHKPVCLTYDLIGSVQEPKQKISI</sequence>
<dbReference type="InterPro" id="IPR027417">
    <property type="entry name" value="P-loop_NTPase"/>
</dbReference>
<name>A0ABW2PZX5_9BACL</name>
<evidence type="ECO:0000256" key="2">
    <source>
        <dbReference type="ARBA" id="ARBA00022448"/>
    </source>
</evidence>
<dbReference type="RefSeq" id="WP_380968987.1">
    <property type="nucleotide sequence ID" value="NZ_JBHTCO010000041.1"/>
</dbReference>
<dbReference type="Gene3D" id="3.40.50.300">
    <property type="entry name" value="P-loop containing nucleotide triphosphate hydrolases"/>
    <property type="match status" value="1"/>
</dbReference>
<keyword evidence="6 11" id="KW-0067">ATP-binding</keyword>
<organism evidence="11 12">
    <name type="scientific">Scopulibacillus cellulosilyticus</name>
    <dbReference type="NCBI Taxonomy" id="2665665"/>
    <lineage>
        <taxon>Bacteria</taxon>
        <taxon>Bacillati</taxon>
        <taxon>Bacillota</taxon>
        <taxon>Bacilli</taxon>
        <taxon>Bacillales</taxon>
        <taxon>Sporolactobacillaceae</taxon>
        <taxon>Scopulibacillus</taxon>
    </lineage>
</organism>
<dbReference type="PANTHER" id="PTHR42771:SF4">
    <property type="entry name" value="IRON(3+)-HYDROXAMATE IMPORT ATP-BINDING PROTEIN FHUC"/>
    <property type="match status" value="1"/>
</dbReference>
<keyword evidence="4" id="KW-0410">Iron transport</keyword>
<evidence type="ECO:0000256" key="4">
    <source>
        <dbReference type="ARBA" id="ARBA00022496"/>
    </source>
</evidence>
<accession>A0ABW2PZX5</accession>
<dbReference type="SMART" id="SM00382">
    <property type="entry name" value="AAA"/>
    <property type="match status" value="1"/>
</dbReference>
<evidence type="ECO:0000259" key="10">
    <source>
        <dbReference type="PROSITE" id="PS50893"/>
    </source>
</evidence>
<feature type="domain" description="ABC transporter" evidence="10">
    <location>
        <begin position="3"/>
        <end position="239"/>
    </location>
</feature>
<dbReference type="InterPro" id="IPR051535">
    <property type="entry name" value="Siderophore_ABC-ATPase"/>
</dbReference>
<keyword evidence="7" id="KW-0408">Iron</keyword>
<keyword evidence="3" id="KW-1003">Cell membrane</keyword>
<keyword evidence="2" id="KW-0813">Transport</keyword>
<proteinExistence type="predicted"/>
<dbReference type="InterPro" id="IPR003439">
    <property type="entry name" value="ABC_transporter-like_ATP-bd"/>
</dbReference>
<evidence type="ECO:0000256" key="8">
    <source>
        <dbReference type="ARBA" id="ARBA00023065"/>
    </source>
</evidence>
<dbReference type="Pfam" id="PF00005">
    <property type="entry name" value="ABC_tran"/>
    <property type="match status" value="1"/>
</dbReference>
<evidence type="ECO:0000256" key="3">
    <source>
        <dbReference type="ARBA" id="ARBA00022475"/>
    </source>
</evidence>